<dbReference type="Pfam" id="PF00419">
    <property type="entry name" value="Fimbrial"/>
    <property type="match status" value="1"/>
</dbReference>
<protein>
    <submittedName>
        <fullName evidence="2">MrfF protein</fullName>
    </submittedName>
</protein>
<comment type="caution">
    <text evidence="2">The sequence shown here is derived from an EMBL/GenBank/DDBJ whole genome shotgun (WGS) entry which is preliminary data.</text>
</comment>
<dbReference type="InterPro" id="IPR000259">
    <property type="entry name" value="Adhesion_dom_fimbrial"/>
</dbReference>
<dbReference type="Proteomes" id="UP000216001">
    <property type="component" value="Unassembled WGS sequence"/>
</dbReference>
<name>A0A264VP79_PRORE</name>
<dbReference type="SUPFAM" id="SSF49401">
    <property type="entry name" value="Bacterial adhesins"/>
    <property type="match status" value="1"/>
</dbReference>
<dbReference type="InterPro" id="IPR036937">
    <property type="entry name" value="Adhesion_dom_fimbrial_sf"/>
</dbReference>
<evidence type="ECO:0000313" key="2">
    <source>
        <dbReference type="EMBL" id="OZS73102.1"/>
    </source>
</evidence>
<reference evidence="2 3" key="1">
    <citation type="submission" date="2017-07" db="EMBL/GenBank/DDBJ databases">
        <title>blaIMP-27 on transferable plasmids in Proteus mirabilis and Providencia rettgeri.</title>
        <authorList>
            <person name="Potter R."/>
        </authorList>
    </citation>
    <scope>NUCLEOTIDE SEQUENCE [LARGE SCALE GENOMIC DNA]</scope>
    <source>
        <strain evidence="2 3">PR1</strain>
    </source>
</reference>
<evidence type="ECO:0000313" key="3">
    <source>
        <dbReference type="Proteomes" id="UP000216001"/>
    </source>
</evidence>
<dbReference type="EMBL" id="NOWC01000026">
    <property type="protein sequence ID" value="OZS73102.1"/>
    <property type="molecule type" value="Genomic_DNA"/>
</dbReference>
<proteinExistence type="predicted"/>
<dbReference type="RefSeq" id="WP_094962503.1">
    <property type="nucleotide sequence ID" value="NZ_AP022373.1"/>
</dbReference>
<gene>
    <name evidence="2" type="ORF">CHI95_18440</name>
</gene>
<evidence type="ECO:0000259" key="1">
    <source>
        <dbReference type="Pfam" id="PF00419"/>
    </source>
</evidence>
<dbReference type="Gene3D" id="2.60.40.1090">
    <property type="entry name" value="Fimbrial-type adhesion domain"/>
    <property type="match status" value="1"/>
</dbReference>
<feature type="domain" description="Fimbrial-type adhesion" evidence="1">
    <location>
        <begin position="41"/>
        <end position="176"/>
    </location>
</feature>
<dbReference type="InterPro" id="IPR008966">
    <property type="entry name" value="Adhesion_dom_sf"/>
</dbReference>
<organism evidence="2 3">
    <name type="scientific">Providencia rettgeri</name>
    <dbReference type="NCBI Taxonomy" id="587"/>
    <lineage>
        <taxon>Bacteria</taxon>
        <taxon>Pseudomonadati</taxon>
        <taxon>Pseudomonadota</taxon>
        <taxon>Gammaproteobacteria</taxon>
        <taxon>Enterobacterales</taxon>
        <taxon>Morganellaceae</taxon>
        <taxon>Providencia</taxon>
    </lineage>
</organism>
<dbReference type="GO" id="GO:0007155">
    <property type="term" value="P:cell adhesion"/>
    <property type="evidence" value="ECO:0007669"/>
    <property type="project" value="InterPro"/>
</dbReference>
<sequence>MIFLTQIIKKRTLLLFVTLTNILIIFFSSFCLAETYTLTIKVDVIESTCDVYGENGPGQPIEVSFGEINLHRFTSERYTKNIDYHLDCGSKSSSNPNLKLKLESSSASFNTDLLETSNPNLGLKIQADNTPLLPNEYRNFTYYAQPVLTVSPVFHEGKEIELGLFTASGILKVEYQ</sequence>
<accession>A0A264VP79</accession>
<dbReference type="AlphaFoldDB" id="A0A264VP79"/>
<dbReference type="GO" id="GO:0009289">
    <property type="term" value="C:pilus"/>
    <property type="evidence" value="ECO:0007669"/>
    <property type="project" value="InterPro"/>
</dbReference>